<evidence type="ECO:0000313" key="1">
    <source>
        <dbReference type="EMBL" id="KAI0033310.1"/>
    </source>
</evidence>
<dbReference type="EMBL" id="MU273523">
    <property type="protein sequence ID" value="KAI0033310.1"/>
    <property type="molecule type" value="Genomic_DNA"/>
</dbReference>
<proteinExistence type="predicted"/>
<gene>
    <name evidence="1" type="ORF">K488DRAFT_70000</name>
</gene>
<evidence type="ECO:0000313" key="2">
    <source>
        <dbReference type="Proteomes" id="UP000814128"/>
    </source>
</evidence>
<name>A0ACB8QNR0_9AGAM</name>
<sequence length="163" mass="17882">MTQNCNDPKDSCPSLKEILTPIRRDYSMQGSHDRPLVPYGHSVWYAYHPAGLTVRLPSTGSRVGRSTSMTSLPHPPWHQGHLRLLVSPGLEQGAILGILAAANRALRPERLWPGWVDQSGRQALALNKKTSERRSINRHQTTTIDASSEIVTSGTVAPQDTSG</sequence>
<reference evidence="1" key="2">
    <citation type="journal article" date="2022" name="New Phytol.">
        <title>Evolutionary transition to the ectomycorrhizal habit in the genomes of a hyperdiverse lineage of mushroom-forming fungi.</title>
        <authorList>
            <person name="Looney B."/>
            <person name="Miyauchi S."/>
            <person name="Morin E."/>
            <person name="Drula E."/>
            <person name="Courty P.E."/>
            <person name="Kohler A."/>
            <person name="Kuo A."/>
            <person name="LaButti K."/>
            <person name="Pangilinan J."/>
            <person name="Lipzen A."/>
            <person name="Riley R."/>
            <person name="Andreopoulos W."/>
            <person name="He G."/>
            <person name="Johnson J."/>
            <person name="Nolan M."/>
            <person name="Tritt A."/>
            <person name="Barry K.W."/>
            <person name="Grigoriev I.V."/>
            <person name="Nagy L.G."/>
            <person name="Hibbett D."/>
            <person name="Henrissat B."/>
            <person name="Matheny P.B."/>
            <person name="Labbe J."/>
            <person name="Martin F.M."/>
        </authorList>
    </citation>
    <scope>NUCLEOTIDE SEQUENCE</scope>
    <source>
        <strain evidence="1">EC-137</strain>
    </source>
</reference>
<reference evidence="1" key="1">
    <citation type="submission" date="2021-02" db="EMBL/GenBank/DDBJ databases">
        <authorList>
            <consortium name="DOE Joint Genome Institute"/>
            <person name="Ahrendt S."/>
            <person name="Looney B.P."/>
            <person name="Miyauchi S."/>
            <person name="Morin E."/>
            <person name="Drula E."/>
            <person name="Courty P.E."/>
            <person name="Chicoki N."/>
            <person name="Fauchery L."/>
            <person name="Kohler A."/>
            <person name="Kuo A."/>
            <person name="Labutti K."/>
            <person name="Pangilinan J."/>
            <person name="Lipzen A."/>
            <person name="Riley R."/>
            <person name="Andreopoulos W."/>
            <person name="He G."/>
            <person name="Johnson J."/>
            <person name="Barry K.W."/>
            <person name="Grigoriev I.V."/>
            <person name="Nagy L."/>
            <person name="Hibbett D."/>
            <person name="Henrissat B."/>
            <person name="Matheny P.B."/>
            <person name="Labbe J."/>
            <person name="Martin F."/>
        </authorList>
    </citation>
    <scope>NUCLEOTIDE SEQUENCE</scope>
    <source>
        <strain evidence="1">EC-137</strain>
    </source>
</reference>
<dbReference type="Proteomes" id="UP000814128">
    <property type="component" value="Unassembled WGS sequence"/>
</dbReference>
<organism evidence="1 2">
    <name type="scientific">Vararia minispora EC-137</name>
    <dbReference type="NCBI Taxonomy" id="1314806"/>
    <lineage>
        <taxon>Eukaryota</taxon>
        <taxon>Fungi</taxon>
        <taxon>Dikarya</taxon>
        <taxon>Basidiomycota</taxon>
        <taxon>Agaricomycotina</taxon>
        <taxon>Agaricomycetes</taxon>
        <taxon>Russulales</taxon>
        <taxon>Lachnocladiaceae</taxon>
        <taxon>Vararia</taxon>
    </lineage>
</organism>
<accession>A0ACB8QNR0</accession>
<comment type="caution">
    <text evidence="1">The sequence shown here is derived from an EMBL/GenBank/DDBJ whole genome shotgun (WGS) entry which is preliminary data.</text>
</comment>
<protein>
    <submittedName>
        <fullName evidence="1">Uncharacterized protein</fullName>
    </submittedName>
</protein>
<keyword evidence="2" id="KW-1185">Reference proteome</keyword>